<evidence type="ECO:0000313" key="1">
    <source>
        <dbReference type="EMBL" id="MEU3714414.1"/>
    </source>
</evidence>
<protein>
    <submittedName>
        <fullName evidence="1">Uncharacterized protein</fullName>
    </submittedName>
</protein>
<organism evidence="1 2">
    <name type="scientific">Streptomyces catenulae</name>
    <dbReference type="NCBI Taxonomy" id="66875"/>
    <lineage>
        <taxon>Bacteria</taxon>
        <taxon>Bacillati</taxon>
        <taxon>Actinomycetota</taxon>
        <taxon>Actinomycetes</taxon>
        <taxon>Kitasatosporales</taxon>
        <taxon>Streptomycetaceae</taxon>
        <taxon>Streptomyces</taxon>
    </lineage>
</organism>
<dbReference type="RefSeq" id="WP_030285424.1">
    <property type="nucleotide sequence ID" value="NZ_JBEZVI010000048.1"/>
</dbReference>
<proteinExistence type="predicted"/>
<comment type="caution">
    <text evidence="1">The sequence shown here is derived from an EMBL/GenBank/DDBJ whole genome shotgun (WGS) entry which is preliminary data.</text>
</comment>
<accession>A0ABV2Z8T5</accession>
<sequence length="148" mass="16488">MTAFYGELRSGWDPDDGTDRVYRVIDVQRTDSSLLAARWAHGWARRLADQLNETSEVQTEVAGTARRFDLRGWAANPHADRVAQAHIKAGDPLIISATDEGVAFVLTVWPFRQPADESPIGEPQGMVHRIGGLAHALYVVADDPWRER</sequence>
<keyword evidence="2" id="KW-1185">Reference proteome</keyword>
<dbReference type="Proteomes" id="UP001550853">
    <property type="component" value="Unassembled WGS sequence"/>
</dbReference>
<gene>
    <name evidence="1" type="ORF">AB0E61_30490</name>
</gene>
<dbReference type="EMBL" id="JBEZVI010000048">
    <property type="protein sequence ID" value="MEU3714414.1"/>
    <property type="molecule type" value="Genomic_DNA"/>
</dbReference>
<name>A0ABV2Z8T5_9ACTN</name>
<reference evidence="1 2" key="1">
    <citation type="submission" date="2024-06" db="EMBL/GenBank/DDBJ databases">
        <title>The Natural Products Discovery Center: Release of the First 8490 Sequenced Strains for Exploring Actinobacteria Biosynthetic Diversity.</title>
        <authorList>
            <person name="Kalkreuter E."/>
            <person name="Kautsar S.A."/>
            <person name="Yang D."/>
            <person name="Bader C.D."/>
            <person name="Teijaro C.N."/>
            <person name="Fluegel L."/>
            <person name="Davis C.M."/>
            <person name="Simpson J.R."/>
            <person name="Lauterbach L."/>
            <person name="Steele A.D."/>
            <person name="Gui C."/>
            <person name="Meng S."/>
            <person name="Li G."/>
            <person name="Viehrig K."/>
            <person name="Ye F."/>
            <person name="Su P."/>
            <person name="Kiefer A.F."/>
            <person name="Nichols A."/>
            <person name="Cepeda A.J."/>
            <person name="Yan W."/>
            <person name="Fan B."/>
            <person name="Jiang Y."/>
            <person name="Adhikari A."/>
            <person name="Zheng C.-J."/>
            <person name="Schuster L."/>
            <person name="Cowan T.M."/>
            <person name="Smanski M.J."/>
            <person name="Chevrette M.G."/>
            <person name="De Carvalho L.P.S."/>
            <person name="Shen B."/>
        </authorList>
    </citation>
    <scope>NUCLEOTIDE SEQUENCE [LARGE SCALE GENOMIC DNA]</scope>
    <source>
        <strain evidence="1 2">NPDC033039</strain>
    </source>
</reference>
<evidence type="ECO:0000313" key="2">
    <source>
        <dbReference type="Proteomes" id="UP001550853"/>
    </source>
</evidence>